<comment type="caution">
    <text evidence="1">The sequence shown here is derived from an EMBL/GenBank/DDBJ whole genome shotgun (WGS) entry which is preliminary data.</text>
</comment>
<reference evidence="1 2" key="1">
    <citation type="journal article" date="2022" name="DNA Res.">
        <title>Chromosomal-level genome assembly of the orchid tree Bauhinia variegata (Leguminosae; Cercidoideae) supports the allotetraploid origin hypothesis of Bauhinia.</title>
        <authorList>
            <person name="Zhong Y."/>
            <person name="Chen Y."/>
            <person name="Zheng D."/>
            <person name="Pang J."/>
            <person name="Liu Y."/>
            <person name="Luo S."/>
            <person name="Meng S."/>
            <person name="Qian L."/>
            <person name="Wei D."/>
            <person name="Dai S."/>
            <person name="Zhou R."/>
        </authorList>
    </citation>
    <scope>NUCLEOTIDE SEQUENCE [LARGE SCALE GENOMIC DNA]</scope>
    <source>
        <strain evidence="1">BV-YZ2020</strain>
    </source>
</reference>
<dbReference type="EMBL" id="CM039426">
    <property type="protein sequence ID" value="KAI4357476.1"/>
    <property type="molecule type" value="Genomic_DNA"/>
</dbReference>
<name>A0ACB9Q9C0_BAUVA</name>
<dbReference type="Proteomes" id="UP000828941">
    <property type="component" value="Chromosome 1"/>
</dbReference>
<gene>
    <name evidence="1" type="ORF">L6164_001424</name>
</gene>
<sequence length="458" mass="50675">MARITSNPASIDFENDWIVDSSCGHHVTGDASKFSSLHSYQGKDAIVTADNTVHYVEKEGTVVISGRKVNSITLNNVYHVPGMTKNLFSVSNAVDAGNYVLFGPKDVKFLRNIDDLKADVVHASKRVNDVYVLSTSTSFVEKLSGHDIASIWHAWLGHLNMTKFKVMGKQTMKNLYASKKLKVSKRFMQAPRKPHLEAAKKILKYVNITLDMGLFYKKKTEFSLLGFTDANFAGDLDDQKSTSGHVFLCGSTGISWCSKKQDSVSLSAQEYIWLRRLIEDLHHDKVESSGHKSTTLFESRLCHNDSRGKSAVNNQNKKKEETCWGWRCKPIIKAKGVANQEIRTWPRHNTKPGGRGRNYGRGTSGLGRGTIRANAVEASGPSDAVGTTESTCGFAGLTCTQIQTLVDLLGSHKQNTRSDKLSGNKFNNGWMLDNGVSNHMTGPHFKDAEARSLQSKND</sequence>
<evidence type="ECO:0000313" key="2">
    <source>
        <dbReference type="Proteomes" id="UP000828941"/>
    </source>
</evidence>
<proteinExistence type="predicted"/>
<keyword evidence="2" id="KW-1185">Reference proteome</keyword>
<protein>
    <submittedName>
        <fullName evidence="1">Uncharacterized protein</fullName>
    </submittedName>
</protein>
<organism evidence="1 2">
    <name type="scientific">Bauhinia variegata</name>
    <name type="common">Purple orchid tree</name>
    <name type="synonym">Phanera variegata</name>
    <dbReference type="NCBI Taxonomy" id="167791"/>
    <lineage>
        <taxon>Eukaryota</taxon>
        <taxon>Viridiplantae</taxon>
        <taxon>Streptophyta</taxon>
        <taxon>Embryophyta</taxon>
        <taxon>Tracheophyta</taxon>
        <taxon>Spermatophyta</taxon>
        <taxon>Magnoliopsida</taxon>
        <taxon>eudicotyledons</taxon>
        <taxon>Gunneridae</taxon>
        <taxon>Pentapetalae</taxon>
        <taxon>rosids</taxon>
        <taxon>fabids</taxon>
        <taxon>Fabales</taxon>
        <taxon>Fabaceae</taxon>
        <taxon>Cercidoideae</taxon>
        <taxon>Cercideae</taxon>
        <taxon>Bauhiniinae</taxon>
        <taxon>Bauhinia</taxon>
    </lineage>
</organism>
<accession>A0ACB9Q9C0</accession>
<evidence type="ECO:0000313" key="1">
    <source>
        <dbReference type="EMBL" id="KAI4357476.1"/>
    </source>
</evidence>